<proteinExistence type="predicted"/>
<feature type="region of interest" description="Disordered" evidence="1">
    <location>
        <begin position="174"/>
        <end position="199"/>
    </location>
</feature>
<evidence type="ECO:0008006" key="5">
    <source>
        <dbReference type="Google" id="ProtNLM"/>
    </source>
</evidence>
<feature type="compositionally biased region" description="Low complexity" evidence="1">
    <location>
        <begin position="189"/>
        <end position="199"/>
    </location>
</feature>
<organism evidence="3 4">
    <name type="scientific">Periconia macrospinosa</name>
    <dbReference type="NCBI Taxonomy" id="97972"/>
    <lineage>
        <taxon>Eukaryota</taxon>
        <taxon>Fungi</taxon>
        <taxon>Dikarya</taxon>
        <taxon>Ascomycota</taxon>
        <taxon>Pezizomycotina</taxon>
        <taxon>Dothideomycetes</taxon>
        <taxon>Pleosporomycetidae</taxon>
        <taxon>Pleosporales</taxon>
        <taxon>Massarineae</taxon>
        <taxon>Periconiaceae</taxon>
        <taxon>Periconia</taxon>
    </lineage>
</organism>
<reference evidence="3 4" key="1">
    <citation type="journal article" date="2018" name="Sci. Rep.">
        <title>Comparative genomics provides insights into the lifestyle and reveals functional heterogeneity of dark septate endophytic fungi.</title>
        <authorList>
            <person name="Knapp D.G."/>
            <person name="Nemeth J.B."/>
            <person name="Barry K."/>
            <person name="Hainaut M."/>
            <person name="Henrissat B."/>
            <person name="Johnson J."/>
            <person name="Kuo A."/>
            <person name="Lim J.H.P."/>
            <person name="Lipzen A."/>
            <person name="Nolan M."/>
            <person name="Ohm R.A."/>
            <person name="Tamas L."/>
            <person name="Grigoriev I.V."/>
            <person name="Spatafora J.W."/>
            <person name="Nagy L.G."/>
            <person name="Kovacs G.M."/>
        </authorList>
    </citation>
    <scope>NUCLEOTIDE SEQUENCE [LARGE SCALE GENOMIC DNA]</scope>
    <source>
        <strain evidence="3 4">DSE2036</strain>
    </source>
</reference>
<evidence type="ECO:0000256" key="1">
    <source>
        <dbReference type="SAM" id="MobiDB-lite"/>
    </source>
</evidence>
<dbReference type="EMBL" id="KZ806099">
    <property type="protein sequence ID" value="PVH90786.1"/>
    <property type="molecule type" value="Genomic_DNA"/>
</dbReference>
<sequence>MFSILRATILTALVPAAVLCAPQKRATSAPKEPFQLYAYGKDIGGFPLFYNKGLAFAGNPDKSAANDSNAAVVSFVTGDNNAWVGSPVNKTTDWNNVTLFVPTNATQDTRVGFLPSSNGGNSSIETTGFSFYGNTGMVIKPDGTVEMLFTGLVIDAEIVQVYWNDTSSGQVPITLRSMAPSSPPPSVPATPLEPANPNA</sequence>
<accession>A0A2V1CYH6</accession>
<gene>
    <name evidence="3" type="ORF">DM02DRAFT_620849</name>
</gene>
<dbReference type="Proteomes" id="UP000244855">
    <property type="component" value="Unassembled WGS sequence"/>
</dbReference>
<dbReference type="OrthoDB" id="5230873at2759"/>
<evidence type="ECO:0000313" key="4">
    <source>
        <dbReference type="Proteomes" id="UP000244855"/>
    </source>
</evidence>
<feature type="chain" id="PRO_5015873944" description="Concanavalin A-like lectin/glucanase" evidence="2">
    <location>
        <begin position="21"/>
        <end position="199"/>
    </location>
</feature>
<evidence type="ECO:0000256" key="2">
    <source>
        <dbReference type="SAM" id="SignalP"/>
    </source>
</evidence>
<name>A0A2V1CYH6_9PLEO</name>
<keyword evidence="4" id="KW-1185">Reference proteome</keyword>
<protein>
    <recommendedName>
        <fullName evidence="5">Concanavalin A-like lectin/glucanase</fullName>
    </recommendedName>
</protein>
<keyword evidence="2" id="KW-0732">Signal</keyword>
<dbReference type="AlphaFoldDB" id="A0A2V1CYH6"/>
<feature type="signal peptide" evidence="2">
    <location>
        <begin position="1"/>
        <end position="20"/>
    </location>
</feature>
<evidence type="ECO:0000313" key="3">
    <source>
        <dbReference type="EMBL" id="PVH90786.1"/>
    </source>
</evidence>